<keyword evidence="8" id="KW-1185">Reference proteome</keyword>
<dbReference type="RefSeq" id="WP_092700929.1">
    <property type="nucleotide sequence ID" value="NZ_CAXIQL010000096.1"/>
</dbReference>
<accession>A0A1H4EUN3</accession>
<dbReference type="PANTHER" id="PTHR46832">
    <property type="entry name" value="5'-METHYLTHIOADENOSINE/S-ADENOSYLHOMOCYSTEINE NUCLEOSIDASE"/>
    <property type="match status" value="1"/>
</dbReference>
<dbReference type="UniPathway" id="UPA00904">
    <property type="reaction ID" value="UER00871"/>
</dbReference>
<dbReference type="Pfam" id="PF01048">
    <property type="entry name" value="PNP_UDP_1"/>
    <property type="match status" value="1"/>
</dbReference>
<dbReference type="GO" id="GO:0008782">
    <property type="term" value="F:adenosylhomocysteine nucleosidase activity"/>
    <property type="evidence" value="ECO:0007669"/>
    <property type="project" value="UniProtKB-EC"/>
</dbReference>
<evidence type="ECO:0000256" key="4">
    <source>
        <dbReference type="ARBA" id="ARBA00022801"/>
    </source>
</evidence>
<evidence type="ECO:0000259" key="6">
    <source>
        <dbReference type="Pfam" id="PF01048"/>
    </source>
</evidence>
<evidence type="ECO:0000313" key="7">
    <source>
        <dbReference type="EMBL" id="SEA87962.1"/>
    </source>
</evidence>
<comment type="pathway">
    <text evidence="1">Amino-acid biosynthesis; L-methionine biosynthesis via salvage pathway; S-methyl-5-thio-alpha-D-ribose 1-phosphate from S-methyl-5'-thioadenosine (hydrolase route): step 1/2.</text>
</comment>
<dbReference type="GO" id="GO:0009164">
    <property type="term" value="P:nucleoside catabolic process"/>
    <property type="evidence" value="ECO:0007669"/>
    <property type="project" value="InterPro"/>
</dbReference>
<evidence type="ECO:0000256" key="3">
    <source>
        <dbReference type="ARBA" id="ARBA00022605"/>
    </source>
</evidence>
<dbReference type="CDD" id="cd09008">
    <property type="entry name" value="MTAN"/>
    <property type="match status" value="1"/>
</dbReference>
<sequence length="251" mass="26564">MTTAILSALPEEQSGLVASLQQPQRRVHAGRTFWTGSLHGHSVVLALSGIGKVAAATTATALIERFGVARIVFTGVAGGVGDGVRVGDVVVAQDYVQHDMDASPLFPRWELPGYARARLACDAALSALLLDAARACVASAQGQLDLETANPALQVHHGLMASGDRFVSAAHESDRLRTLLREAGHEVLAVEMEGAAVAQVCLDYGVPFAAVRTISDRADDAAHGDFALFVQTVASRYADHMVQTFLQKLRN</sequence>
<evidence type="ECO:0000313" key="8">
    <source>
        <dbReference type="Proteomes" id="UP000199002"/>
    </source>
</evidence>
<dbReference type="NCBIfam" id="NF004079">
    <property type="entry name" value="PRK05584.1"/>
    <property type="match status" value="1"/>
</dbReference>
<dbReference type="InterPro" id="IPR035994">
    <property type="entry name" value="Nucleoside_phosphorylase_sf"/>
</dbReference>
<feature type="domain" description="Nucleoside phosphorylase" evidence="6">
    <location>
        <begin position="3"/>
        <end position="239"/>
    </location>
</feature>
<dbReference type="NCBIfam" id="TIGR01704">
    <property type="entry name" value="MTA_SAH-Nsdase"/>
    <property type="match status" value="1"/>
</dbReference>
<dbReference type="STRING" id="592050.SAMN05421875_14015"/>
<dbReference type="GO" id="GO:0008930">
    <property type="term" value="F:methylthioadenosine nucleosidase activity"/>
    <property type="evidence" value="ECO:0007669"/>
    <property type="project" value="InterPro"/>
</dbReference>
<dbReference type="GO" id="GO:0005829">
    <property type="term" value="C:cytosol"/>
    <property type="evidence" value="ECO:0007669"/>
    <property type="project" value="TreeGrafter"/>
</dbReference>
<dbReference type="GO" id="GO:0019509">
    <property type="term" value="P:L-methionine salvage from methylthioadenosine"/>
    <property type="evidence" value="ECO:0007669"/>
    <property type="project" value="UniProtKB-UniPathway"/>
</dbReference>
<dbReference type="GeneID" id="34234281"/>
<keyword evidence="4" id="KW-0378">Hydrolase</keyword>
<gene>
    <name evidence="7" type="ORF">SAMN05421875_14015</name>
</gene>
<dbReference type="InterPro" id="IPR010049">
    <property type="entry name" value="MTA_SAH_Nsdase"/>
</dbReference>
<protein>
    <recommendedName>
        <fullName evidence="2">adenosylhomocysteine nucleosidase</fullName>
        <ecNumber evidence="2">3.2.2.9</ecNumber>
    </recommendedName>
</protein>
<proteinExistence type="predicted"/>
<dbReference type="InterPro" id="IPR000845">
    <property type="entry name" value="Nucleoside_phosphorylase_d"/>
</dbReference>
<keyword evidence="3" id="KW-0028">Amino-acid biosynthesis</keyword>
<dbReference type="SUPFAM" id="SSF53167">
    <property type="entry name" value="Purine and uridine phosphorylases"/>
    <property type="match status" value="1"/>
</dbReference>
<name>A0A1H4EUN3_9BURK</name>
<dbReference type="EMBL" id="FNQJ01000040">
    <property type="protein sequence ID" value="SEA87962.1"/>
    <property type="molecule type" value="Genomic_DNA"/>
</dbReference>
<evidence type="ECO:0000256" key="5">
    <source>
        <dbReference type="ARBA" id="ARBA00023167"/>
    </source>
</evidence>
<evidence type="ECO:0000256" key="2">
    <source>
        <dbReference type="ARBA" id="ARBA00011974"/>
    </source>
</evidence>
<dbReference type="PANTHER" id="PTHR46832:SF1">
    <property type="entry name" value="5'-METHYLTHIOADENOSINE_S-ADENOSYLHOMOCYSTEINE NUCLEOSIDASE"/>
    <property type="match status" value="1"/>
</dbReference>
<dbReference type="AlphaFoldDB" id="A0A1H4EUN3"/>
<dbReference type="GO" id="GO:0019284">
    <property type="term" value="P:L-methionine salvage from S-adenosylmethionine"/>
    <property type="evidence" value="ECO:0007669"/>
    <property type="project" value="TreeGrafter"/>
</dbReference>
<keyword evidence="5" id="KW-0486">Methionine biosynthesis</keyword>
<evidence type="ECO:0000256" key="1">
    <source>
        <dbReference type="ARBA" id="ARBA00004945"/>
    </source>
</evidence>
<reference evidence="8" key="1">
    <citation type="submission" date="2016-10" db="EMBL/GenBank/DDBJ databases">
        <authorList>
            <person name="Varghese N."/>
            <person name="Submissions S."/>
        </authorList>
    </citation>
    <scope>NUCLEOTIDE SEQUENCE [LARGE SCALE GENOMIC DNA]</scope>
    <source>
        <strain evidence="8">DSM 25157</strain>
    </source>
</reference>
<dbReference type="Gene3D" id="3.40.50.1580">
    <property type="entry name" value="Nucleoside phosphorylase domain"/>
    <property type="match status" value="1"/>
</dbReference>
<dbReference type="Proteomes" id="UP000199002">
    <property type="component" value="Unassembled WGS sequence"/>
</dbReference>
<dbReference type="EC" id="3.2.2.9" evidence="2"/>
<organism evidence="7 8">
    <name type="scientific">Acidovorax soli</name>
    <dbReference type="NCBI Taxonomy" id="592050"/>
    <lineage>
        <taxon>Bacteria</taxon>
        <taxon>Pseudomonadati</taxon>
        <taxon>Pseudomonadota</taxon>
        <taxon>Betaproteobacteria</taxon>
        <taxon>Burkholderiales</taxon>
        <taxon>Comamonadaceae</taxon>
        <taxon>Acidovorax</taxon>
    </lineage>
</organism>